<dbReference type="EMBL" id="JBAMMX010000026">
    <property type="protein sequence ID" value="KAK6913942.1"/>
    <property type="molecule type" value="Genomic_DNA"/>
</dbReference>
<dbReference type="PANTHER" id="PTHR10638">
    <property type="entry name" value="COPPER AMINE OXIDASE"/>
    <property type="match status" value="1"/>
</dbReference>
<sequence>MSLQGRVIGPLLAKPPRFESDARIQVGLKSADLIEVNPNKKTKVGNYICYRLIPGSAANFLLSADDYPQIHRVFTDHNSEKWACGLYADQSHGGDTLAIWSLRHLSD</sequence>
<evidence type="ECO:0000256" key="1">
    <source>
        <dbReference type="RuleBase" id="RU000672"/>
    </source>
</evidence>
<evidence type="ECO:0000313" key="3">
    <source>
        <dbReference type="Proteomes" id="UP001370490"/>
    </source>
</evidence>
<dbReference type="InterPro" id="IPR036460">
    <property type="entry name" value="Cu_amine_oxidase_C_sf"/>
</dbReference>
<dbReference type="PANTHER" id="PTHR10638:SF71">
    <property type="entry name" value="AMINE OXIDASE"/>
    <property type="match status" value="1"/>
</dbReference>
<dbReference type="Proteomes" id="UP001370490">
    <property type="component" value="Unassembled WGS sequence"/>
</dbReference>
<comment type="caution">
    <text evidence="2">The sequence shown here is derived from an EMBL/GenBank/DDBJ whole genome shotgun (WGS) entry which is preliminary data.</text>
</comment>
<dbReference type="GO" id="GO:0009308">
    <property type="term" value="P:amine metabolic process"/>
    <property type="evidence" value="ECO:0007669"/>
    <property type="project" value="UniProtKB-UniRule"/>
</dbReference>
<name>A0AAN8UP16_9MAGN</name>
<dbReference type="AlphaFoldDB" id="A0AAN8UP16"/>
<comment type="PTM">
    <text evidence="1">Topaquinone (TPQ) is generated by copper-dependent autoxidation of a specific tyrosyl residue.</text>
</comment>
<accession>A0AAN8UP16</accession>
<dbReference type="InterPro" id="IPR000269">
    <property type="entry name" value="Cu_amine_oxidase"/>
</dbReference>
<dbReference type="Gene3D" id="2.70.98.20">
    <property type="entry name" value="Copper amine oxidase, catalytic domain"/>
    <property type="match status" value="1"/>
</dbReference>
<organism evidence="2 3">
    <name type="scientific">Dillenia turbinata</name>
    <dbReference type="NCBI Taxonomy" id="194707"/>
    <lineage>
        <taxon>Eukaryota</taxon>
        <taxon>Viridiplantae</taxon>
        <taxon>Streptophyta</taxon>
        <taxon>Embryophyta</taxon>
        <taxon>Tracheophyta</taxon>
        <taxon>Spermatophyta</taxon>
        <taxon>Magnoliopsida</taxon>
        <taxon>eudicotyledons</taxon>
        <taxon>Gunneridae</taxon>
        <taxon>Pentapetalae</taxon>
        <taxon>Dilleniales</taxon>
        <taxon>Dilleniaceae</taxon>
        <taxon>Dillenia</taxon>
    </lineage>
</organism>
<keyword evidence="1" id="KW-0186">Copper</keyword>
<reference evidence="2 3" key="1">
    <citation type="submission" date="2023-12" db="EMBL/GenBank/DDBJ databases">
        <title>A high-quality genome assembly for Dillenia turbinata (Dilleniales).</title>
        <authorList>
            <person name="Chanderbali A."/>
        </authorList>
    </citation>
    <scope>NUCLEOTIDE SEQUENCE [LARGE SCALE GENOMIC DNA]</scope>
    <source>
        <strain evidence="2">LSX21</strain>
        <tissue evidence="2">Leaf</tissue>
    </source>
</reference>
<dbReference type="GO" id="GO:0048038">
    <property type="term" value="F:quinone binding"/>
    <property type="evidence" value="ECO:0007669"/>
    <property type="project" value="InterPro"/>
</dbReference>
<keyword evidence="3" id="KW-1185">Reference proteome</keyword>
<comment type="similarity">
    <text evidence="1">Belongs to the copper/topaquinone oxidase family.</text>
</comment>
<dbReference type="SUPFAM" id="SSF49998">
    <property type="entry name" value="Amine oxidase catalytic domain"/>
    <property type="match status" value="1"/>
</dbReference>
<keyword evidence="1" id="KW-0801">TPQ</keyword>
<protein>
    <recommendedName>
        <fullName evidence="1">Amine oxidase</fullName>
        <ecNumber evidence="1">1.4.3.-</ecNumber>
    </recommendedName>
</protein>
<dbReference type="GO" id="GO:0005507">
    <property type="term" value="F:copper ion binding"/>
    <property type="evidence" value="ECO:0007669"/>
    <property type="project" value="InterPro"/>
</dbReference>
<comment type="cofactor">
    <cofactor evidence="1">
        <name>Cu cation</name>
        <dbReference type="ChEBI" id="CHEBI:23378"/>
    </cofactor>
    <text evidence="1">Contains 1 topaquinone per subunit.</text>
</comment>
<proteinExistence type="inferred from homology"/>
<gene>
    <name evidence="2" type="ORF">RJ641_021263</name>
</gene>
<keyword evidence="1" id="KW-0479">Metal-binding</keyword>
<keyword evidence="1" id="KW-0560">Oxidoreductase</keyword>
<dbReference type="GO" id="GO:0008131">
    <property type="term" value="F:primary methylamine oxidase activity"/>
    <property type="evidence" value="ECO:0007669"/>
    <property type="project" value="InterPro"/>
</dbReference>
<evidence type="ECO:0000313" key="2">
    <source>
        <dbReference type="EMBL" id="KAK6913942.1"/>
    </source>
</evidence>
<dbReference type="EC" id="1.4.3.-" evidence="1"/>